<evidence type="ECO:0000313" key="5">
    <source>
        <dbReference type="Proteomes" id="UP000214684"/>
    </source>
</evidence>
<dbReference type="Proteomes" id="UP000214684">
    <property type="component" value="Unassembled WGS sequence"/>
</dbReference>
<dbReference type="PANTHER" id="PTHR43479:SF11">
    <property type="entry name" value="ACREF_ENVCD OPERON REPRESSOR-RELATED"/>
    <property type="match status" value="1"/>
</dbReference>
<dbReference type="AlphaFoldDB" id="A0A227PJ04"/>
<keyword evidence="5" id="KW-1185">Reference proteome</keyword>
<sequence>MRPLDPIKENAIIQAVFTIAGTYGLAGITTARISKEAGIGLGSLYTYFKTKEELIQEAYFRVEHVLTQKMYEGFDSTTPIKISLRSIYFNTLKYRLKHYNETIFIDQYIQSNYVQLNLEKQLRDFEFQHKPLYNLIEKGQKEGILVGLPSFTLINFINGAIQSTTHGMVQKLIPLKREAIEGGFRMMWKGISS</sequence>
<dbReference type="InterPro" id="IPR009057">
    <property type="entry name" value="Homeodomain-like_sf"/>
</dbReference>
<dbReference type="InterPro" id="IPR001647">
    <property type="entry name" value="HTH_TetR"/>
</dbReference>
<dbReference type="EMBL" id="MUGS01000004">
    <property type="protein sequence ID" value="OXG09025.1"/>
    <property type="molecule type" value="Genomic_DNA"/>
</dbReference>
<evidence type="ECO:0000256" key="1">
    <source>
        <dbReference type="ARBA" id="ARBA00023125"/>
    </source>
</evidence>
<reference evidence="4 5" key="1">
    <citation type="submission" date="2016-11" db="EMBL/GenBank/DDBJ databases">
        <title>Whole genomes of Flavobacteriaceae.</title>
        <authorList>
            <person name="Stine C."/>
            <person name="Li C."/>
            <person name="Tadesse D."/>
        </authorList>
    </citation>
    <scope>NUCLEOTIDE SEQUENCE [LARGE SCALE GENOMIC DNA]</scope>
    <source>
        <strain evidence="4 5">DSM 24704</strain>
    </source>
</reference>
<protein>
    <recommendedName>
        <fullName evidence="3">HTH tetR-type domain-containing protein</fullName>
    </recommendedName>
</protein>
<name>A0A227PJ04_9FLAO</name>
<dbReference type="InterPro" id="IPR032551">
    <property type="entry name" value="BscR_C"/>
</dbReference>
<evidence type="ECO:0000313" key="4">
    <source>
        <dbReference type="EMBL" id="OXG09025.1"/>
    </source>
</evidence>
<evidence type="ECO:0000259" key="3">
    <source>
        <dbReference type="PROSITE" id="PS50977"/>
    </source>
</evidence>
<keyword evidence="1 2" id="KW-0238">DNA-binding</keyword>
<dbReference type="OrthoDB" id="6430772at2"/>
<dbReference type="SUPFAM" id="SSF46689">
    <property type="entry name" value="Homeodomain-like"/>
    <property type="match status" value="1"/>
</dbReference>
<dbReference type="PANTHER" id="PTHR43479">
    <property type="entry name" value="ACREF/ENVCD OPERON REPRESSOR-RELATED"/>
    <property type="match status" value="1"/>
</dbReference>
<dbReference type="Pfam" id="PF16295">
    <property type="entry name" value="TetR_C_10"/>
    <property type="match status" value="1"/>
</dbReference>
<organism evidence="4 5">
    <name type="scientific">Flavobacterium araucananum</name>
    <dbReference type="NCBI Taxonomy" id="946678"/>
    <lineage>
        <taxon>Bacteria</taxon>
        <taxon>Pseudomonadati</taxon>
        <taxon>Bacteroidota</taxon>
        <taxon>Flavobacteriia</taxon>
        <taxon>Flavobacteriales</taxon>
        <taxon>Flavobacteriaceae</taxon>
        <taxon>Flavobacterium</taxon>
    </lineage>
</organism>
<dbReference type="PROSITE" id="PS50977">
    <property type="entry name" value="HTH_TETR_2"/>
    <property type="match status" value="1"/>
</dbReference>
<dbReference type="RefSeq" id="WP_089478112.1">
    <property type="nucleotide sequence ID" value="NZ_MUGS01000004.1"/>
</dbReference>
<dbReference type="GO" id="GO:0003677">
    <property type="term" value="F:DNA binding"/>
    <property type="evidence" value="ECO:0007669"/>
    <property type="project" value="UniProtKB-UniRule"/>
</dbReference>
<proteinExistence type="predicted"/>
<dbReference type="InterPro" id="IPR050624">
    <property type="entry name" value="HTH-type_Tx_Regulator"/>
</dbReference>
<dbReference type="InterPro" id="IPR023772">
    <property type="entry name" value="DNA-bd_HTH_TetR-type_CS"/>
</dbReference>
<comment type="caution">
    <text evidence="4">The sequence shown here is derived from an EMBL/GenBank/DDBJ whole genome shotgun (WGS) entry which is preliminary data.</text>
</comment>
<dbReference type="Pfam" id="PF00440">
    <property type="entry name" value="TetR_N"/>
    <property type="match status" value="1"/>
</dbReference>
<dbReference type="PROSITE" id="PS01081">
    <property type="entry name" value="HTH_TETR_1"/>
    <property type="match status" value="1"/>
</dbReference>
<feature type="DNA-binding region" description="H-T-H motif" evidence="2">
    <location>
        <begin position="29"/>
        <end position="48"/>
    </location>
</feature>
<evidence type="ECO:0000256" key="2">
    <source>
        <dbReference type="PROSITE-ProRule" id="PRU00335"/>
    </source>
</evidence>
<dbReference type="Gene3D" id="1.10.357.10">
    <property type="entry name" value="Tetracycline Repressor, domain 2"/>
    <property type="match status" value="1"/>
</dbReference>
<feature type="domain" description="HTH tetR-type" evidence="3">
    <location>
        <begin position="6"/>
        <end position="66"/>
    </location>
</feature>
<accession>A0A227PJ04</accession>
<gene>
    <name evidence="4" type="ORF">B0A64_03255</name>
</gene>
<dbReference type="PRINTS" id="PR00455">
    <property type="entry name" value="HTHTETR"/>
</dbReference>